<keyword evidence="3" id="KW-1185">Reference proteome</keyword>
<evidence type="ECO:0000313" key="3">
    <source>
        <dbReference type="Proteomes" id="UP000027138"/>
    </source>
</evidence>
<evidence type="ECO:0000256" key="1">
    <source>
        <dbReference type="SAM" id="MobiDB-lite"/>
    </source>
</evidence>
<sequence length="162" mass="17768">MRVGKHMTLTDAHTEGVPYEEFTLEGDYAEFCRLFLMQPIESRLDSFQRSAPSHPPSTRSSRASGPSSSTPRRRATTDPSSSTPVKGSSQAGPSHSAGHSWAPRAVSEATRSLHRDLANLSLPYSISYHTPDVPLAFREVSLENVDRLNLPSEDITEVSKDS</sequence>
<reference evidence="2 3" key="1">
    <citation type="journal article" date="2014" name="PLoS ONE">
        <title>Global Analysis of Gene Expression Profiles in Physic Nut (Jatropha curcas L.) Seedlings Exposed to Salt Stress.</title>
        <authorList>
            <person name="Zhang L."/>
            <person name="Zhang C."/>
            <person name="Wu P."/>
            <person name="Chen Y."/>
            <person name="Li M."/>
            <person name="Jiang H."/>
            <person name="Wu G."/>
        </authorList>
    </citation>
    <scope>NUCLEOTIDE SEQUENCE [LARGE SCALE GENOMIC DNA]</scope>
    <source>
        <strain evidence="3">cv. GZQX0401</strain>
        <tissue evidence="2">Young leaves</tissue>
    </source>
</reference>
<dbReference type="AlphaFoldDB" id="A0A067LRE3"/>
<proteinExistence type="predicted"/>
<gene>
    <name evidence="2" type="ORF">JCGZ_19671</name>
</gene>
<name>A0A067LRE3_JATCU</name>
<dbReference type="Proteomes" id="UP000027138">
    <property type="component" value="Unassembled WGS sequence"/>
</dbReference>
<feature type="compositionally biased region" description="Low complexity" evidence="1">
    <location>
        <begin position="56"/>
        <end position="70"/>
    </location>
</feature>
<dbReference type="EMBL" id="KK914191">
    <property type="protein sequence ID" value="KDP47189.1"/>
    <property type="molecule type" value="Genomic_DNA"/>
</dbReference>
<organism evidence="2 3">
    <name type="scientific">Jatropha curcas</name>
    <name type="common">Barbados nut</name>
    <dbReference type="NCBI Taxonomy" id="180498"/>
    <lineage>
        <taxon>Eukaryota</taxon>
        <taxon>Viridiplantae</taxon>
        <taxon>Streptophyta</taxon>
        <taxon>Embryophyta</taxon>
        <taxon>Tracheophyta</taxon>
        <taxon>Spermatophyta</taxon>
        <taxon>Magnoliopsida</taxon>
        <taxon>eudicotyledons</taxon>
        <taxon>Gunneridae</taxon>
        <taxon>Pentapetalae</taxon>
        <taxon>rosids</taxon>
        <taxon>fabids</taxon>
        <taxon>Malpighiales</taxon>
        <taxon>Euphorbiaceae</taxon>
        <taxon>Crotonoideae</taxon>
        <taxon>Jatropheae</taxon>
        <taxon>Jatropha</taxon>
    </lineage>
</organism>
<protein>
    <submittedName>
        <fullName evidence="2">Uncharacterized protein</fullName>
    </submittedName>
</protein>
<accession>A0A067LRE3</accession>
<feature type="region of interest" description="Disordered" evidence="1">
    <location>
        <begin position="46"/>
        <end position="108"/>
    </location>
</feature>
<evidence type="ECO:0000313" key="2">
    <source>
        <dbReference type="EMBL" id="KDP47189.1"/>
    </source>
</evidence>